<name>A0A1H6WPX1_9BACT</name>
<dbReference type="EMBL" id="FNZH01000002">
    <property type="protein sequence ID" value="SEJ14415.1"/>
    <property type="molecule type" value="Genomic_DNA"/>
</dbReference>
<evidence type="ECO:0000259" key="1">
    <source>
        <dbReference type="Pfam" id="PF20376"/>
    </source>
</evidence>
<dbReference type="InterPro" id="IPR046612">
    <property type="entry name" value="DUF6671"/>
</dbReference>
<dbReference type="RefSeq" id="WP_092171756.1">
    <property type="nucleotide sequence ID" value="NZ_FNZH01000002.1"/>
</dbReference>
<evidence type="ECO:0000313" key="2">
    <source>
        <dbReference type="EMBL" id="SEJ14415.1"/>
    </source>
</evidence>
<accession>A0A1H6WPX1</accession>
<gene>
    <name evidence="2" type="ORF">SAMN05192553_102608</name>
</gene>
<reference evidence="3" key="1">
    <citation type="submission" date="2016-10" db="EMBL/GenBank/DDBJ databases">
        <authorList>
            <person name="Varghese N."/>
            <person name="Submissions S."/>
        </authorList>
    </citation>
    <scope>NUCLEOTIDE SEQUENCE [LARGE SCALE GENOMIC DNA]</scope>
    <source>
        <strain evidence="3">IBRC-M 10761</strain>
    </source>
</reference>
<organism evidence="2 3">
    <name type="scientific">Cyclobacterium xiamenense</name>
    <dbReference type="NCBI Taxonomy" id="1297121"/>
    <lineage>
        <taxon>Bacteria</taxon>
        <taxon>Pseudomonadati</taxon>
        <taxon>Bacteroidota</taxon>
        <taxon>Cytophagia</taxon>
        <taxon>Cytophagales</taxon>
        <taxon>Cyclobacteriaceae</taxon>
        <taxon>Cyclobacterium</taxon>
    </lineage>
</organism>
<dbReference type="Proteomes" id="UP000199403">
    <property type="component" value="Unassembled WGS sequence"/>
</dbReference>
<dbReference type="OrthoDB" id="9793837at2"/>
<proteinExistence type="predicted"/>
<protein>
    <recommendedName>
        <fullName evidence="1">DUF6671 domain-containing protein</fullName>
    </recommendedName>
</protein>
<dbReference type="Pfam" id="PF20376">
    <property type="entry name" value="DUF6671"/>
    <property type="match status" value="1"/>
</dbReference>
<sequence length="282" mass="31383">MKARDFFAGRRLVIATKHGKETLIGPKVASQLGVLPFVCLELDTDLLGTFSGEVERKEDPLATARKKCELAMSYSGVDLAIASEGSFGAHPTYYFLPGNEELIMLLDKRHGLEIVGRKLSAETNFSSRHCSREAELLEFAREANFPSHGLILRERRGAIDTVCKGICEQQELLATFRMFLARSGQAFVETDMRAMYNPMRMKVIGEATDELLKRVQVQCEKCNSPGFGIRAVQPGMPCSLCGRPTRSPQARVYGCVKCGFSKTEKICDKDAEDPMYCDYCNP</sequence>
<feature type="domain" description="DUF6671" evidence="1">
    <location>
        <begin position="67"/>
        <end position="282"/>
    </location>
</feature>
<dbReference type="STRING" id="1416801.SAMN05192553_102608"/>
<dbReference type="AlphaFoldDB" id="A0A1H6WPX1"/>
<keyword evidence="3" id="KW-1185">Reference proteome</keyword>
<evidence type="ECO:0000313" key="3">
    <source>
        <dbReference type="Proteomes" id="UP000199403"/>
    </source>
</evidence>